<proteinExistence type="predicted"/>
<name>A0ACC1TFM6_9AGAR</name>
<organism evidence="1 2">
    <name type="scientific">Lentinula aff. lateritia</name>
    <dbReference type="NCBI Taxonomy" id="2804960"/>
    <lineage>
        <taxon>Eukaryota</taxon>
        <taxon>Fungi</taxon>
        <taxon>Dikarya</taxon>
        <taxon>Basidiomycota</taxon>
        <taxon>Agaricomycotina</taxon>
        <taxon>Agaricomycetes</taxon>
        <taxon>Agaricomycetidae</taxon>
        <taxon>Agaricales</taxon>
        <taxon>Marasmiineae</taxon>
        <taxon>Omphalotaceae</taxon>
        <taxon>Lentinula</taxon>
    </lineage>
</organism>
<gene>
    <name evidence="1" type="ORF">F5876DRAFT_85218</name>
</gene>
<dbReference type="Proteomes" id="UP001163835">
    <property type="component" value="Unassembled WGS sequence"/>
</dbReference>
<protein>
    <submittedName>
        <fullName evidence="1">Uncharacterized protein</fullName>
    </submittedName>
</protein>
<sequence length="112" mass="12807">MSLRKYHTRWNTQKHSDLEKTSQRKIQYMYSNSPTIHYGTKVDFGRLWRELGDVWEEHGRGTLNLRFLASFAKPASLGDLLNLGFFPSSAQAVVPPLRGSAPACSLRWAKEP</sequence>
<dbReference type="EMBL" id="MU797508">
    <property type="protein sequence ID" value="KAJ3803494.1"/>
    <property type="molecule type" value="Genomic_DNA"/>
</dbReference>
<evidence type="ECO:0000313" key="1">
    <source>
        <dbReference type="EMBL" id="KAJ3803494.1"/>
    </source>
</evidence>
<evidence type="ECO:0000313" key="2">
    <source>
        <dbReference type="Proteomes" id="UP001163835"/>
    </source>
</evidence>
<keyword evidence="2" id="KW-1185">Reference proteome</keyword>
<accession>A0ACC1TFM6</accession>
<reference evidence="1" key="1">
    <citation type="submission" date="2022-09" db="EMBL/GenBank/DDBJ databases">
        <title>A Global Phylogenomic Analysis of the Shiitake Genus Lentinula.</title>
        <authorList>
            <consortium name="DOE Joint Genome Institute"/>
            <person name="Sierra-Patev S."/>
            <person name="Min B."/>
            <person name="Naranjo-Ortiz M."/>
            <person name="Looney B."/>
            <person name="Konkel Z."/>
            <person name="Slot J.C."/>
            <person name="Sakamoto Y."/>
            <person name="Steenwyk J.L."/>
            <person name="Rokas A."/>
            <person name="Carro J."/>
            <person name="Camarero S."/>
            <person name="Ferreira P."/>
            <person name="Molpeceres G."/>
            <person name="Ruiz-Duenas F.J."/>
            <person name="Serrano A."/>
            <person name="Henrissat B."/>
            <person name="Drula E."/>
            <person name="Hughes K.W."/>
            <person name="Mata J.L."/>
            <person name="Ishikawa N.K."/>
            <person name="Vargas-Isla R."/>
            <person name="Ushijima S."/>
            <person name="Smith C.A."/>
            <person name="Ahrendt S."/>
            <person name="Andreopoulos W."/>
            <person name="He G."/>
            <person name="Labutti K."/>
            <person name="Lipzen A."/>
            <person name="Ng V."/>
            <person name="Riley R."/>
            <person name="Sandor L."/>
            <person name="Barry K."/>
            <person name="Martinez A.T."/>
            <person name="Xiao Y."/>
            <person name="Gibbons J.G."/>
            <person name="Terashima K."/>
            <person name="Grigoriev I.V."/>
            <person name="Hibbett D.S."/>
        </authorList>
    </citation>
    <scope>NUCLEOTIDE SEQUENCE</scope>
    <source>
        <strain evidence="1">TMI1499</strain>
    </source>
</reference>
<comment type="caution">
    <text evidence="1">The sequence shown here is derived from an EMBL/GenBank/DDBJ whole genome shotgun (WGS) entry which is preliminary data.</text>
</comment>